<comment type="similarity">
    <text evidence="4">Belongs to the archaeal Spt5 family.</text>
</comment>
<dbReference type="GO" id="GO:0003746">
    <property type="term" value="F:translation elongation factor activity"/>
    <property type="evidence" value="ECO:0007669"/>
    <property type="project" value="InterPro"/>
</dbReference>
<dbReference type="Proteomes" id="UP000016887">
    <property type="component" value="Chromosome"/>
</dbReference>
<dbReference type="RefSeq" id="WP_022542104.1">
    <property type="nucleotide sequence ID" value="NC_022521.1"/>
</dbReference>
<protein>
    <recommendedName>
        <fullName evidence="4 5">Transcription elongation factor Spt5</fullName>
    </recommendedName>
</protein>
<dbReference type="GO" id="GO:0006354">
    <property type="term" value="P:DNA-templated transcription elongation"/>
    <property type="evidence" value="ECO:0007669"/>
    <property type="project" value="InterPro"/>
</dbReference>
<dbReference type="NCBIfam" id="TIGR00405">
    <property type="entry name" value="KOW_elon_Spt5"/>
    <property type="match status" value="1"/>
</dbReference>
<comment type="similarity">
    <text evidence="1">Belongs to the SPT5 family.</text>
</comment>
<dbReference type="Gene3D" id="3.30.70.940">
    <property type="entry name" value="NusG, N-terminal domain"/>
    <property type="match status" value="1"/>
</dbReference>
<dbReference type="AlphaFoldDB" id="U3THL4"/>
<evidence type="ECO:0000256" key="1">
    <source>
        <dbReference type="ARBA" id="ARBA00006956"/>
    </source>
</evidence>
<dbReference type="InterPro" id="IPR036735">
    <property type="entry name" value="NGN_dom_sf"/>
</dbReference>
<dbReference type="HAMAP" id="MF_00950">
    <property type="entry name" value="Spt5_arch"/>
    <property type="match status" value="1"/>
</dbReference>
<name>U3THL4_9CREN</name>
<dbReference type="InterPro" id="IPR014722">
    <property type="entry name" value="Rib_uL2_dom2"/>
</dbReference>
<dbReference type="InterPro" id="IPR005824">
    <property type="entry name" value="KOW"/>
</dbReference>
<evidence type="ECO:0000256" key="3">
    <source>
        <dbReference type="ARBA" id="ARBA00023163"/>
    </source>
</evidence>
<evidence type="ECO:0000256" key="5">
    <source>
        <dbReference type="NCBIfam" id="TIGR00405"/>
    </source>
</evidence>
<comment type="function">
    <text evidence="4">Stimulates transcription elongation.</text>
</comment>
<evidence type="ECO:0000313" key="9">
    <source>
        <dbReference type="Proteomes" id="UP000016887"/>
    </source>
</evidence>
<dbReference type="InterPro" id="IPR005100">
    <property type="entry name" value="NGN-domain"/>
</dbReference>
<dbReference type="SMART" id="SM00739">
    <property type="entry name" value="KOW"/>
    <property type="match status" value="1"/>
</dbReference>
<evidence type="ECO:0000259" key="7">
    <source>
        <dbReference type="SMART" id="SM00739"/>
    </source>
</evidence>
<evidence type="ECO:0000313" key="8">
    <source>
        <dbReference type="EMBL" id="BAN90834.1"/>
    </source>
</evidence>
<evidence type="ECO:0000256" key="4">
    <source>
        <dbReference type="HAMAP-Rule" id="MF_00950"/>
    </source>
</evidence>
<feature type="domain" description="NusG-like N-terminal" evidence="6">
    <location>
        <begin position="6"/>
        <end position="90"/>
    </location>
</feature>
<keyword evidence="3 4" id="KW-0804">Transcription</keyword>
<dbReference type="InterPro" id="IPR011590">
    <property type="entry name" value="Spt5_arc"/>
</dbReference>
<dbReference type="eggNOG" id="arCOG01920">
    <property type="taxonomic scope" value="Archaea"/>
</dbReference>
<reference evidence="8 9" key="1">
    <citation type="journal article" date="2013" name="Appl. Environ. Microbiol.">
        <title>Variation of the Virus-Related Elements within Syntenic Genomes of the Hyperthermophilic Archaeon Aeropyrum.</title>
        <authorList>
            <person name="Daifuku T."/>
            <person name="Yoshida T."/>
            <person name="Kitamura T."/>
            <person name="Kawaichi S."/>
            <person name="Inoue T."/>
            <person name="Nomura K."/>
            <person name="Yoshida Y."/>
            <person name="Kuno S."/>
            <person name="Sako Y."/>
        </authorList>
    </citation>
    <scope>NUCLEOTIDE SEQUENCE [LARGE SCALE GENOMIC DNA]</scope>
    <source>
        <strain evidence="8 9">SY1</strain>
    </source>
</reference>
<feature type="domain" description="KOW" evidence="7">
    <location>
        <begin position="95"/>
        <end position="122"/>
    </location>
</feature>
<sequence>MDGEADARFYAILVTSGAEVNVATIIAERVRALGLDIRSIIVPPRIKGYVILEAHDPGDVYDATRGLRHVKRRRPLILKFEEVMKLVKPEVEIPALKPGQVVEIVAGAFKGMKAKVIDVNQAKGQVTVSLLEPLFRATATIPIDEVRPLEE</sequence>
<dbReference type="InterPro" id="IPR008991">
    <property type="entry name" value="Translation_prot_SH3-like_sf"/>
</dbReference>
<organism evidence="8 9">
    <name type="scientific">Aeropyrum camini SY1 = JCM 12091</name>
    <dbReference type="NCBI Taxonomy" id="1198449"/>
    <lineage>
        <taxon>Archaea</taxon>
        <taxon>Thermoproteota</taxon>
        <taxon>Thermoprotei</taxon>
        <taxon>Desulfurococcales</taxon>
        <taxon>Desulfurococcaceae</taxon>
        <taxon>Aeropyrum</taxon>
    </lineage>
</organism>
<dbReference type="Pfam" id="PF00467">
    <property type="entry name" value="KOW"/>
    <property type="match status" value="1"/>
</dbReference>
<keyword evidence="2 4" id="KW-0805">Transcription regulation</keyword>
<comment type="subunit">
    <text evidence="4">Heterodimer composed of Spt4 and Spt5. Interacts with RNA polymerase (RNAP).</text>
</comment>
<evidence type="ECO:0000256" key="2">
    <source>
        <dbReference type="ARBA" id="ARBA00023015"/>
    </source>
</evidence>
<gene>
    <name evidence="8" type="primary">nusG</name>
    <name evidence="4" type="synonym">spt5</name>
    <name evidence="8" type="ORF">ACAM_1365</name>
</gene>
<dbReference type="SUPFAM" id="SSF50104">
    <property type="entry name" value="Translation proteins SH3-like domain"/>
    <property type="match status" value="1"/>
</dbReference>
<keyword evidence="9" id="KW-1185">Reference proteome</keyword>
<dbReference type="InterPro" id="IPR006645">
    <property type="entry name" value="NGN-like_dom"/>
</dbReference>
<evidence type="ECO:0000259" key="6">
    <source>
        <dbReference type="SMART" id="SM00738"/>
    </source>
</evidence>
<proteinExistence type="inferred from homology"/>
<accession>U3THL4</accession>
<dbReference type="KEGG" id="acj:ACAM_1365"/>
<dbReference type="OrthoDB" id="371863at2157"/>
<dbReference type="EMBL" id="AP012489">
    <property type="protein sequence ID" value="BAN90834.1"/>
    <property type="molecule type" value="Genomic_DNA"/>
</dbReference>
<dbReference type="Pfam" id="PF03439">
    <property type="entry name" value="Spt5-NGN"/>
    <property type="match status" value="1"/>
</dbReference>
<dbReference type="GO" id="GO:0006355">
    <property type="term" value="P:regulation of DNA-templated transcription"/>
    <property type="evidence" value="ECO:0007669"/>
    <property type="project" value="UniProtKB-UniRule"/>
</dbReference>
<dbReference type="STRING" id="1198449.ACAM_1365"/>
<dbReference type="CDD" id="cd09887">
    <property type="entry name" value="NGN_Arch"/>
    <property type="match status" value="1"/>
</dbReference>
<dbReference type="SMART" id="SM00738">
    <property type="entry name" value="NGN"/>
    <property type="match status" value="1"/>
</dbReference>
<dbReference type="GeneID" id="17111135"/>
<dbReference type="Gene3D" id="2.30.30.30">
    <property type="match status" value="1"/>
</dbReference>
<dbReference type="CDD" id="cd06091">
    <property type="entry name" value="KOW_NusG"/>
    <property type="match status" value="1"/>
</dbReference>